<evidence type="ECO:0000256" key="2">
    <source>
        <dbReference type="SAM" id="SignalP"/>
    </source>
</evidence>
<keyword evidence="4" id="KW-1185">Reference proteome</keyword>
<keyword evidence="1" id="KW-0472">Membrane</keyword>
<feature type="transmembrane region" description="Helical" evidence="1">
    <location>
        <begin position="53"/>
        <end position="68"/>
    </location>
</feature>
<keyword evidence="2" id="KW-0732">Signal</keyword>
<evidence type="ECO:0000256" key="1">
    <source>
        <dbReference type="SAM" id="Phobius"/>
    </source>
</evidence>
<accession>A0A1E5VDT3</accession>
<dbReference type="PANTHER" id="PTHR33374">
    <property type="entry name" value="ARABINOGALACTAN PROTEIN 20"/>
    <property type="match status" value="1"/>
</dbReference>
<reference evidence="3 4" key="1">
    <citation type="submission" date="2016-09" db="EMBL/GenBank/DDBJ databases">
        <title>The draft genome of Dichanthelium oligosanthes: A C3 panicoid grass species.</title>
        <authorList>
            <person name="Studer A.J."/>
            <person name="Schnable J.C."/>
            <person name="Brutnell T.P."/>
        </authorList>
    </citation>
    <scope>NUCLEOTIDE SEQUENCE [LARGE SCALE GENOMIC DNA]</scope>
    <source>
        <strain evidence="4">cv. Kellogg 1175</strain>
        <tissue evidence="3">Leaf</tissue>
    </source>
</reference>
<name>A0A1E5VDT3_9POAL</name>
<dbReference type="AlphaFoldDB" id="A0A1E5VDT3"/>
<dbReference type="EMBL" id="LWDX02042860">
    <property type="protein sequence ID" value="OEL23313.1"/>
    <property type="molecule type" value="Genomic_DNA"/>
</dbReference>
<gene>
    <name evidence="3" type="ORF">BAE44_0015671</name>
</gene>
<keyword evidence="1" id="KW-1133">Transmembrane helix</keyword>
<comment type="caution">
    <text evidence="3">The sequence shown here is derived from an EMBL/GenBank/DDBJ whole genome shotgun (WGS) entry which is preliminary data.</text>
</comment>
<protein>
    <submittedName>
        <fullName evidence="3">Uncharacterized protein</fullName>
    </submittedName>
</protein>
<evidence type="ECO:0000313" key="4">
    <source>
        <dbReference type="Proteomes" id="UP000095767"/>
    </source>
</evidence>
<dbReference type="Pfam" id="PF06376">
    <property type="entry name" value="AGP"/>
    <property type="match status" value="1"/>
</dbReference>
<proteinExistence type="predicted"/>
<feature type="signal peptide" evidence="2">
    <location>
        <begin position="1"/>
        <end position="29"/>
    </location>
</feature>
<dbReference type="Proteomes" id="UP000095767">
    <property type="component" value="Unassembled WGS sequence"/>
</dbReference>
<organism evidence="3 4">
    <name type="scientific">Dichanthelium oligosanthes</name>
    <dbReference type="NCBI Taxonomy" id="888268"/>
    <lineage>
        <taxon>Eukaryota</taxon>
        <taxon>Viridiplantae</taxon>
        <taxon>Streptophyta</taxon>
        <taxon>Embryophyta</taxon>
        <taxon>Tracheophyta</taxon>
        <taxon>Spermatophyta</taxon>
        <taxon>Magnoliopsida</taxon>
        <taxon>Liliopsida</taxon>
        <taxon>Poales</taxon>
        <taxon>Poaceae</taxon>
        <taxon>PACMAD clade</taxon>
        <taxon>Panicoideae</taxon>
        <taxon>Panicodae</taxon>
        <taxon>Paniceae</taxon>
        <taxon>Dichantheliinae</taxon>
        <taxon>Dichanthelium</taxon>
    </lineage>
</organism>
<sequence length="69" mass="7269">MAAAGSSNILVTCLALLLLSALFILPGLRQPTQQARDNKAASRIDGRAIDQGVAYALMLAALLVTYICH</sequence>
<keyword evidence="1" id="KW-0812">Transmembrane</keyword>
<feature type="chain" id="PRO_5009188004" evidence="2">
    <location>
        <begin position="30"/>
        <end position="69"/>
    </location>
</feature>
<evidence type="ECO:0000313" key="3">
    <source>
        <dbReference type="EMBL" id="OEL23313.1"/>
    </source>
</evidence>
<dbReference type="InterPro" id="IPR009424">
    <property type="entry name" value="AGP16/20/22/41"/>
</dbReference>